<dbReference type="Proteomes" id="UP000008070">
    <property type="component" value="Chromosome"/>
</dbReference>
<name>C7CF16_METED</name>
<feature type="chain" id="PRO_5002976665" evidence="1">
    <location>
        <begin position="22"/>
        <end position="63"/>
    </location>
</feature>
<keyword evidence="1" id="KW-0732">Signal</keyword>
<organism evidence="2 3">
    <name type="scientific">Methylorubrum extorquens (strain DSM 6343 / CIP 106787 / DM4)</name>
    <name type="common">Methylobacterium extorquens</name>
    <dbReference type="NCBI Taxonomy" id="661410"/>
    <lineage>
        <taxon>Bacteria</taxon>
        <taxon>Pseudomonadati</taxon>
        <taxon>Pseudomonadota</taxon>
        <taxon>Alphaproteobacteria</taxon>
        <taxon>Hyphomicrobiales</taxon>
        <taxon>Methylobacteriaceae</taxon>
        <taxon>Methylorubrum</taxon>
    </lineage>
</organism>
<evidence type="ECO:0000313" key="3">
    <source>
        <dbReference type="Proteomes" id="UP000008070"/>
    </source>
</evidence>
<dbReference type="EMBL" id="FP103042">
    <property type="protein sequence ID" value="CAX22908.1"/>
    <property type="molecule type" value="Genomic_DNA"/>
</dbReference>
<accession>C7CF16</accession>
<feature type="signal peptide" evidence="1">
    <location>
        <begin position="1"/>
        <end position="21"/>
    </location>
</feature>
<reference evidence="3" key="1">
    <citation type="journal article" date="2009" name="PLoS ONE">
        <title>Methylobacterium genome sequences: a reference blueprint to investigate microbial metabolism of C1 compounds from natural and industrial sources.</title>
        <authorList>
            <person name="Vuilleumier S."/>
            <person name="Chistoserdova L."/>
            <person name="Lee M.-C."/>
            <person name="Bringel F."/>
            <person name="Lajus A."/>
            <person name="Zhou Y."/>
            <person name="Gourion B."/>
            <person name="Barbe V."/>
            <person name="Chang J."/>
            <person name="Cruveiller S."/>
            <person name="Dossat C."/>
            <person name="Gillett W."/>
            <person name="Gruffaz C."/>
            <person name="Haugen E."/>
            <person name="Hourcade E."/>
            <person name="Levy R."/>
            <person name="Mangenot S."/>
            <person name="Muller E."/>
            <person name="Nadalig T."/>
            <person name="Pagni M."/>
            <person name="Penny C."/>
            <person name="Peyraud R."/>
            <person name="Robinson D.G."/>
            <person name="Roche D."/>
            <person name="Rouy Z."/>
            <person name="Saenampechek C."/>
            <person name="Salvignol G."/>
            <person name="Vallenet D."/>
            <person name="Wu Z."/>
            <person name="Marx C.J."/>
            <person name="Vorholt J.A."/>
            <person name="Olson M.V."/>
            <person name="Kaul R."/>
            <person name="Weissenbach J."/>
            <person name="Medigue C."/>
            <person name="Lidstrom M.E."/>
        </authorList>
    </citation>
    <scope>NUCLEOTIDE SEQUENCE [LARGE SCALE GENOMIC DNA]</scope>
    <source>
        <strain evidence="3">DSM 6343 / CIP 106787 / DM4</strain>
    </source>
</reference>
<evidence type="ECO:0000313" key="2">
    <source>
        <dbReference type="EMBL" id="CAX22908.1"/>
    </source>
</evidence>
<dbReference type="AlphaFoldDB" id="C7CF16"/>
<protein>
    <submittedName>
        <fullName evidence="2">Uncharacterized protein</fullName>
    </submittedName>
</protein>
<dbReference type="KEGG" id="mdi:METDI1297"/>
<proteinExistence type="predicted"/>
<sequence length="63" mass="6859">MRVLATSVGLLMALWIGPAAAHGCHHGWQHSKVEGWHSHGLKCDTRQGLGVSRRSKPHGRRAA</sequence>
<evidence type="ECO:0000256" key="1">
    <source>
        <dbReference type="SAM" id="SignalP"/>
    </source>
</evidence>
<dbReference type="HOGENOM" id="CLU_2880695_0_0_5"/>
<gene>
    <name evidence="2" type="ORF">METD_I1297</name>
</gene>